<dbReference type="FunFam" id="3.40.50.300:FF:000156">
    <property type="entry name" value="ATP-dependent DNA helicase recQ"/>
    <property type="match status" value="1"/>
</dbReference>
<evidence type="ECO:0000259" key="19">
    <source>
        <dbReference type="PROSITE" id="PS51194"/>
    </source>
</evidence>
<dbReference type="Gene3D" id="1.10.150.80">
    <property type="entry name" value="HRDC domain"/>
    <property type="match status" value="1"/>
</dbReference>
<dbReference type="InterPro" id="IPR006293">
    <property type="entry name" value="DNA_helicase_ATP-dep_RecQ_bac"/>
</dbReference>
<dbReference type="NCBIfam" id="TIGR01389">
    <property type="entry name" value="recQ"/>
    <property type="match status" value="1"/>
</dbReference>
<dbReference type="PANTHER" id="PTHR13710:SF105">
    <property type="entry name" value="ATP-DEPENDENT DNA HELICASE Q1"/>
    <property type="match status" value="1"/>
</dbReference>
<reference evidence="20 21" key="1">
    <citation type="journal article" date="2015" name="Int. J. Syst. Evol. Microbiol.">
        <title>Micromonospora costi sp. nov., isolated from a leaf of Costus speciosus.</title>
        <authorList>
            <person name="Thawai C."/>
        </authorList>
    </citation>
    <scope>NUCLEOTIDE SEQUENCE [LARGE SCALE GENOMIC DNA]</scope>
    <source>
        <strain evidence="20 21">CS1-12</strain>
    </source>
</reference>
<evidence type="ECO:0000259" key="17">
    <source>
        <dbReference type="PROSITE" id="PS50967"/>
    </source>
</evidence>
<keyword evidence="5" id="KW-0547">Nucleotide-binding</keyword>
<organism evidence="20 21">
    <name type="scientific">Micromonospora costi</name>
    <dbReference type="NCBI Taxonomy" id="1530042"/>
    <lineage>
        <taxon>Bacteria</taxon>
        <taxon>Bacillati</taxon>
        <taxon>Actinomycetota</taxon>
        <taxon>Actinomycetes</taxon>
        <taxon>Micromonosporales</taxon>
        <taxon>Micromonosporaceae</taxon>
        <taxon>Micromonospora</taxon>
    </lineage>
</organism>
<dbReference type="Pfam" id="PF00270">
    <property type="entry name" value="DEAD"/>
    <property type="match status" value="1"/>
</dbReference>
<dbReference type="GO" id="GO:0006260">
    <property type="term" value="P:DNA replication"/>
    <property type="evidence" value="ECO:0007669"/>
    <property type="project" value="InterPro"/>
</dbReference>
<dbReference type="OrthoDB" id="9760034at2"/>
<dbReference type="Pfam" id="PF00570">
    <property type="entry name" value="HRDC"/>
    <property type="match status" value="1"/>
</dbReference>
<dbReference type="FunFam" id="1.10.150.80:FF:000002">
    <property type="entry name" value="ATP-dependent DNA helicase RecQ"/>
    <property type="match status" value="1"/>
</dbReference>
<dbReference type="PROSITE" id="PS51192">
    <property type="entry name" value="HELICASE_ATP_BIND_1"/>
    <property type="match status" value="1"/>
</dbReference>
<evidence type="ECO:0000256" key="7">
    <source>
        <dbReference type="ARBA" id="ARBA00022801"/>
    </source>
</evidence>
<keyword evidence="14" id="KW-0413">Isomerase</keyword>
<keyword evidence="13" id="KW-0234">DNA repair</keyword>
<keyword evidence="7 20" id="KW-0378">Hydrolase</keyword>
<evidence type="ECO:0000256" key="15">
    <source>
        <dbReference type="ARBA" id="ARBA00034617"/>
    </source>
</evidence>
<dbReference type="GO" id="GO:0006310">
    <property type="term" value="P:DNA recombination"/>
    <property type="evidence" value="ECO:0007669"/>
    <property type="project" value="UniProtKB-UniRule"/>
</dbReference>
<comment type="caution">
    <text evidence="20">The sequence shown here is derived from an EMBL/GenBank/DDBJ whole genome shotgun (WGS) entry which is preliminary data.</text>
</comment>
<dbReference type="SMART" id="SM00490">
    <property type="entry name" value="HELICc"/>
    <property type="match status" value="1"/>
</dbReference>
<dbReference type="Pfam" id="PF16124">
    <property type="entry name" value="RecQ_Zn_bind"/>
    <property type="match status" value="1"/>
</dbReference>
<keyword evidence="6" id="KW-0227">DNA damage</keyword>
<dbReference type="Pfam" id="PF09382">
    <property type="entry name" value="RQC"/>
    <property type="match status" value="1"/>
</dbReference>
<dbReference type="Gene3D" id="3.40.50.300">
    <property type="entry name" value="P-loop containing nucleotide triphosphate hydrolases"/>
    <property type="match status" value="2"/>
</dbReference>
<evidence type="ECO:0000256" key="1">
    <source>
        <dbReference type="ARBA" id="ARBA00001946"/>
    </source>
</evidence>
<comment type="cofactor">
    <cofactor evidence="2">
        <name>Zn(2+)</name>
        <dbReference type="ChEBI" id="CHEBI:29105"/>
    </cofactor>
</comment>
<evidence type="ECO:0000256" key="10">
    <source>
        <dbReference type="ARBA" id="ARBA00022840"/>
    </source>
</evidence>
<dbReference type="InterPro" id="IPR027417">
    <property type="entry name" value="P-loop_NTPase"/>
</dbReference>
<dbReference type="FunFam" id="3.40.50.300:FF:000296">
    <property type="entry name" value="ATP-dependent DNA helicase RecQ"/>
    <property type="match status" value="1"/>
</dbReference>
<dbReference type="EC" id="5.6.2.4" evidence="16"/>
<dbReference type="Pfam" id="PF00271">
    <property type="entry name" value="Helicase_C"/>
    <property type="match status" value="1"/>
</dbReference>
<dbReference type="GO" id="GO:0003677">
    <property type="term" value="F:DNA binding"/>
    <property type="evidence" value="ECO:0007669"/>
    <property type="project" value="UniProtKB-KW"/>
</dbReference>
<dbReference type="Gene3D" id="1.10.10.10">
    <property type="entry name" value="Winged helix-like DNA-binding domain superfamily/Winged helix DNA-binding domain"/>
    <property type="match status" value="1"/>
</dbReference>
<dbReference type="GO" id="GO:0043590">
    <property type="term" value="C:bacterial nucleoid"/>
    <property type="evidence" value="ECO:0007669"/>
    <property type="project" value="TreeGrafter"/>
</dbReference>
<dbReference type="PROSITE" id="PS51194">
    <property type="entry name" value="HELICASE_CTER"/>
    <property type="match status" value="1"/>
</dbReference>
<evidence type="ECO:0000256" key="8">
    <source>
        <dbReference type="ARBA" id="ARBA00022806"/>
    </source>
</evidence>
<dbReference type="InterPro" id="IPR036388">
    <property type="entry name" value="WH-like_DNA-bd_sf"/>
</dbReference>
<comment type="similarity">
    <text evidence="3">Belongs to the helicase family. RecQ subfamily.</text>
</comment>
<evidence type="ECO:0000256" key="2">
    <source>
        <dbReference type="ARBA" id="ARBA00001947"/>
    </source>
</evidence>
<proteinExistence type="inferred from homology"/>
<dbReference type="SMART" id="SM00487">
    <property type="entry name" value="DEXDc"/>
    <property type="match status" value="1"/>
</dbReference>
<dbReference type="InterPro" id="IPR010997">
    <property type="entry name" value="HRDC-like_sf"/>
</dbReference>
<name>A0A3B0A8D1_9ACTN</name>
<dbReference type="AlphaFoldDB" id="A0A3B0A8D1"/>
<keyword evidence="4" id="KW-0479">Metal-binding</keyword>
<keyword evidence="9" id="KW-0862">Zinc</keyword>
<dbReference type="GO" id="GO:0005524">
    <property type="term" value="F:ATP binding"/>
    <property type="evidence" value="ECO:0007669"/>
    <property type="project" value="UniProtKB-KW"/>
</dbReference>
<feature type="domain" description="Helicase ATP-binding" evidence="18">
    <location>
        <begin position="33"/>
        <end position="201"/>
    </location>
</feature>
<dbReference type="EMBL" id="RBAN01000002">
    <property type="protein sequence ID" value="RKN55577.1"/>
    <property type="molecule type" value="Genomic_DNA"/>
</dbReference>
<evidence type="ECO:0000256" key="12">
    <source>
        <dbReference type="ARBA" id="ARBA00023172"/>
    </source>
</evidence>
<dbReference type="GO" id="GO:0009432">
    <property type="term" value="P:SOS response"/>
    <property type="evidence" value="ECO:0007669"/>
    <property type="project" value="UniProtKB-UniRule"/>
</dbReference>
<evidence type="ECO:0000256" key="14">
    <source>
        <dbReference type="ARBA" id="ARBA00023235"/>
    </source>
</evidence>
<evidence type="ECO:0000313" key="20">
    <source>
        <dbReference type="EMBL" id="RKN55577.1"/>
    </source>
</evidence>
<sequence length="612" mass="66789">MASPTELRTSEALEVLRRVFGYDTFRGFQQDVVDHVVAGGDALVLMPTGGGKSLCYQIPALVRPGVAVVVSPLIALMQDQVDALTAVGVRAGFLNSTLDLDARRRVEAAFLAGELDLLYLAPEALGARGTVQLLDRGKIALFAIDEAHCVSQWGHDFRPDYLALSMLHERWPDVPRIALTATATSATRAEIATRLDLTGARHFVASFDRPNIQYRIVPKREPRKQLLSLLRDEHPGDAGIVYCLSRASVEKTAEFLTANGVAALPYHAGLDAATRAANQQRFLREDGLVMVATIAFGMGIDKPDVRFVAHLDLPKSVEGYYQETGRAGRDGLPSTAWLAYGLQDVVQQRKLIETSDGDAAHRRGLARHLDAMLALCETVRCRRAQLLEYFGEPATGPCGHCDTCLEPPESWDGTIAAQKLLSTVYRLDRERNQRFGAGHCIDILLGRRTEKVTQFGHDSLTVFGVGEDLREAEWRGVVRQLLAEGLLAVEGDYGTLVLTDTSAEVLGRRRTVMMRREPERPASTRSGRSRAATAVADLPPAAAPVFERLRAWRAAAAKEQGVPAYVIFHDATLRQIATDAPTSLAELSRVSGVGENKLAKYGEQILAVLAAE</sequence>
<evidence type="ECO:0000256" key="11">
    <source>
        <dbReference type="ARBA" id="ARBA00023125"/>
    </source>
</evidence>
<evidence type="ECO:0000313" key="21">
    <source>
        <dbReference type="Proteomes" id="UP000279968"/>
    </source>
</evidence>
<evidence type="ECO:0000256" key="5">
    <source>
        <dbReference type="ARBA" id="ARBA00022741"/>
    </source>
</evidence>
<comment type="catalytic activity">
    <reaction evidence="15">
        <text>Couples ATP hydrolysis with the unwinding of duplex DNA by translocating in the 3'-5' direction.</text>
        <dbReference type="EC" id="5.6.2.4"/>
    </reaction>
</comment>
<dbReference type="InterPro" id="IPR004589">
    <property type="entry name" value="DNA_helicase_ATP-dep_RecQ"/>
</dbReference>
<keyword evidence="11" id="KW-0238">DNA-binding</keyword>
<keyword evidence="8 20" id="KW-0347">Helicase</keyword>
<dbReference type="CDD" id="cd18794">
    <property type="entry name" value="SF2_C_RecQ"/>
    <property type="match status" value="1"/>
</dbReference>
<dbReference type="InterPro" id="IPR032284">
    <property type="entry name" value="RecQ_Zn-bd"/>
</dbReference>
<dbReference type="InterPro" id="IPR014001">
    <property type="entry name" value="Helicase_ATP-bd"/>
</dbReference>
<evidence type="ECO:0000259" key="18">
    <source>
        <dbReference type="PROSITE" id="PS51192"/>
    </source>
</evidence>
<dbReference type="GO" id="GO:0009378">
    <property type="term" value="F:four-way junction helicase activity"/>
    <property type="evidence" value="ECO:0007669"/>
    <property type="project" value="TreeGrafter"/>
</dbReference>
<feature type="domain" description="HRDC" evidence="17">
    <location>
        <begin position="539"/>
        <end position="612"/>
    </location>
</feature>
<evidence type="ECO:0000256" key="13">
    <source>
        <dbReference type="ARBA" id="ARBA00023204"/>
    </source>
</evidence>
<dbReference type="Proteomes" id="UP000279968">
    <property type="component" value="Unassembled WGS sequence"/>
</dbReference>
<evidence type="ECO:0000256" key="6">
    <source>
        <dbReference type="ARBA" id="ARBA00022763"/>
    </source>
</evidence>
<dbReference type="InterPro" id="IPR002121">
    <property type="entry name" value="HRDC_dom"/>
</dbReference>
<dbReference type="InterPro" id="IPR018982">
    <property type="entry name" value="RQC_domain"/>
</dbReference>
<gene>
    <name evidence="20" type="primary">recQ</name>
    <name evidence="20" type="ORF">D7193_13165</name>
</gene>
<protein>
    <recommendedName>
        <fullName evidence="16">DNA helicase RecQ</fullName>
        <ecNumber evidence="16">5.6.2.4</ecNumber>
    </recommendedName>
</protein>
<keyword evidence="10" id="KW-0067">ATP-binding</keyword>
<dbReference type="SMART" id="SM00341">
    <property type="entry name" value="HRDC"/>
    <property type="match status" value="1"/>
</dbReference>
<accession>A0A3B0A8D1</accession>
<dbReference type="SUPFAM" id="SSF47819">
    <property type="entry name" value="HRDC-like"/>
    <property type="match status" value="1"/>
</dbReference>
<dbReference type="CDD" id="cd17920">
    <property type="entry name" value="DEXHc_RecQ"/>
    <property type="match status" value="1"/>
</dbReference>
<dbReference type="GO" id="GO:0043138">
    <property type="term" value="F:3'-5' DNA helicase activity"/>
    <property type="evidence" value="ECO:0007669"/>
    <property type="project" value="UniProtKB-EC"/>
</dbReference>
<dbReference type="SMART" id="SM00956">
    <property type="entry name" value="RQC"/>
    <property type="match status" value="1"/>
</dbReference>
<dbReference type="PROSITE" id="PS50967">
    <property type="entry name" value="HRDC"/>
    <property type="match status" value="1"/>
</dbReference>
<keyword evidence="21" id="KW-1185">Reference proteome</keyword>
<evidence type="ECO:0000256" key="4">
    <source>
        <dbReference type="ARBA" id="ARBA00022723"/>
    </source>
</evidence>
<keyword evidence="12" id="KW-0233">DNA recombination</keyword>
<dbReference type="SUPFAM" id="SSF52540">
    <property type="entry name" value="P-loop containing nucleoside triphosphate hydrolases"/>
    <property type="match status" value="2"/>
</dbReference>
<evidence type="ECO:0000256" key="3">
    <source>
        <dbReference type="ARBA" id="ARBA00005446"/>
    </source>
</evidence>
<comment type="cofactor">
    <cofactor evidence="1">
        <name>Mg(2+)</name>
        <dbReference type="ChEBI" id="CHEBI:18420"/>
    </cofactor>
</comment>
<evidence type="ECO:0000256" key="16">
    <source>
        <dbReference type="NCBIfam" id="TIGR01389"/>
    </source>
</evidence>
<dbReference type="GO" id="GO:0005737">
    <property type="term" value="C:cytoplasm"/>
    <property type="evidence" value="ECO:0007669"/>
    <property type="project" value="TreeGrafter"/>
</dbReference>
<dbReference type="GO" id="GO:0006281">
    <property type="term" value="P:DNA repair"/>
    <property type="evidence" value="ECO:0007669"/>
    <property type="project" value="UniProtKB-KW"/>
</dbReference>
<dbReference type="RefSeq" id="WP_120780383.1">
    <property type="nucleotide sequence ID" value="NZ_JBHLUP010000002.1"/>
</dbReference>
<dbReference type="InterPro" id="IPR001650">
    <property type="entry name" value="Helicase_C-like"/>
</dbReference>
<evidence type="ECO:0000256" key="9">
    <source>
        <dbReference type="ARBA" id="ARBA00022833"/>
    </source>
</evidence>
<dbReference type="NCBIfam" id="TIGR00614">
    <property type="entry name" value="recQ_fam"/>
    <property type="match status" value="1"/>
</dbReference>
<dbReference type="GO" id="GO:0046872">
    <property type="term" value="F:metal ion binding"/>
    <property type="evidence" value="ECO:0007669"/>
    <property type="project" value="UniProtKB-KW"/>
</dbReference>
<dbReference type="PANTHER" id="PTHR13710">
    <property type="entry name" value="DNA HELICASE RECQ FAMILY MEMBER"/>
    <property type="match status" value="1"/>
</dbReference>
<dbReference type="GO" id="GO:0016787">
    <property type="term" value="F:hydrolase activity"/>
    <property type="evidence" value="ECO:0007669"/>
    <property type="project" value="UniProtKB-KW"/>
</dbReference>
<feature type="domain" description="Helicase C-terminal" evidence="19">
    <location>
        <begin position="222"/>
        <end position="373"/>
    </location>
</feature>
<dbReference type="InterPro" id="IPR044876">
    <property type="entry name" value="HRDC_dom_sf"/>
</dbReference>
<dbReference type="GO" id="GO:0030894">
    <property type="term" value="C:replisome"/>
    <property type="evidence" value="ECO:0007669"/>
    <property type="project" value="TreeGrafter"/>
</dbReference>
<dbReference type="InterPro" id="IPR011545">
    <property type="entry name" value="DEAD/DEAH_box_helicase_dom"/>
</dbReference>